<evidence type="ECO:0000313" key="9">
    <source>
        <dbReference type="EMBL" id="KAK7580752.1"/>
    </source>
</evidence>
<evidence type="ECO:0000313" key="10">
    <source>
        <dbReference type="Proteomes" id="UP001367676"/>
    </source>
</evidence>
<name>A0AAN9Y1D4_9HEMI</name>
<dbReference type="FunFam" id="3.50.50.60:FF:000138">
    <property type="entry name" value="Flavin-containing monooxygenase"/>
    <property type="match status" value="1"/>
</dbReference>
<dbReference type="PRINTS" id="PR00370">
    <property type="entry name" value="FMOXYGENASE"/>
</dbReference>
<keyword evidence="3 8" id="KW-0285">Flavoprotein</keyword>
<keyword evidence="5" id="KW-0521">NADP</keyword>
<comment type="cofactor">
    <cofactor evidence="1 8">
        <name>FAD</name>
        <dbReference type="ChEBI" id="CHEBI:57692"/>
    </cofactor>
</comment>
<sequence length="417" mass="47478">MKVAIIGAGVAGIAAARRAVQYNLECTIFEAIGSIGGTWVYTENAFTDEFNNPVHSSLFASVRLLTPVQLMEMEGLEFKPKNKSSYPGHAEVLEYLQNFAKKYELEKYVKFFHKVLKISREPDCWKLTVKNLKENSISDHLFDAVMLCNGRHSKPKLPRIHGMETFTGDQIHSHNYRRNNSYKDKRLLVVGAGTSALEISLDCSKVTQKSYLSYRSAAPKTELGEKIEIKPQVSLIKGNEIHFKDGTCAVIDSIIYCTGYEYDCSVLDSSCGIELIDGGILKPLYKMFINAVQPTMCILGLATRTIIPALADLHAELFVKHLIRKVNLPSSEEMVQSFEDEYRKKREAGIEAADFYNLGLQMKEYFDEISKMANTKSLLPVKFRLREYSREYRKKNYLTFREQQIKIIDDENFECCG</sequence>
<dbReference type="InterPro" id="IPR020946">
    <property type="entry name" value="Flavin_mOase-like"/>
</dbReference>
<dbReference type="EMBL" id="JBBCAQ010000034">
    <property type="protein sequence ID" value="KAK7580752.1"/>
    <property type="molecule type" value="Genomic_DNA"/>
</dbReference>
<dbReference type="InterPro" id="IPR000960">
    <property type="entry name" value="Flavin_mOase"/>
</dbReference>
<dbReference type="PIRSF" id="PIRSF000332">
    <property type="entry name" value="FMO"/>
    <property type="match status" value="1"/>
</dbReference>
<dbReference type="Gene3D" id="3.50.50.60">
    <property type="entry name" value="FAD/NAD(P)-binding domain"/>
    <property type="match status" value="2"/>
</dbReference>
<comment type="similarity">
    <text evidence="2 8">Belongs to the FMO family.</text>
</comment>
<comment type="caution">
    <text evidence="9">The sequence shown here is derived from an EMBL/GenBank/DDBJ whole genome shotgun (WGS) entry which is preliminary data.</text>
</comment>
<keyword evidence="4 8" id="KW-0274">FAD</keyword>
<reference evidence="9 10" key="1">
    <citation type="submission" date="2024-03" db="EMBL/GenBank/DDBJ databases">
        <title>Adaptation during the transition from Ophiocordyceps entomopathogen to insect associate is accompanied by gene loss and intensified selection.</title>
        <authorList>
            <person name="Ward C.M."/>
            <person name="Onetto C.A."/>
            <person name="Borneman A.R."/>
        </authorList>
    </citation>
    <scope>NUCLEOTIDE SEQUENCE [LARGE SCALE GENOMIC DNA]</scope>
    <source>
        <strain evidence="9">AWRI1</strain>
        <tissue evidence="9">Single Adult Female</tissue>
    </source>
</reference>
<evidence type="ECO:0000256" key="1">
    <source>
        <dbReference type="ARBA" id="ARBA00001974"/>
    </source>
</evidence>
<organism evidence="9 10">
    <name type="scientific">Parthenolecanium corni</name>
    <dbReference type="NCBI Taxonomy" id="536013"/>
    <lineage>
        <taxon>Eukaryota</taxon>
        <taxon>Metazoa</taxon>
        <taxon>Ecdysozoa</taxon>
        <taxon>Arthropoda</taxon>
        <taxon>Hexapoda</taxon>
        <taxon>Insecta</taxon>
        <taxon>Pterygota</taxon>
        <taxon>Neoptera</taxon>
        <taxon>Paraneoptera</taxon>
        <taxon>Hemiptera</taxon>
        <taxon>Sternorrhyncha</taxon>
        <taxon>Coccoidea</taxon>
        <taxon>Coccidae</taxon>
        <taxon>Parthenolecanium</taxon>
    </lineage>
</organism>
<evidence type="ECO:0000256" key="6">
    <source>
        <dbReference type="ARBA" id="ARBA00023002"/>
    </source>
</evidence>
<keyword evidence="7 8" id="KW-0503">Monooxygenase</keyword>
<dbReference type="SUPFAM" id="SSF51905">
    <property type="entry name" value="FAD/NAD(P)-binding domain"/>
    <property type="match status" value="2"/>
</dbReference>
<accession>A0AAN9Y1D4</accession>
<evidence type="ECO:0000256" key="4">
    <source>
        <dbReference type="ARBA" id="ARBA00022827"/>
    </source>
</evidence>
<dbReference type="GO" id="GO:0004499">
    <property type="term" value="F:N,N-dimethylaniline monooxygenase activity"/>
    <property type="evidence" value="ECO:0007669"/>
    <property type="project" value="InterPro"/>
</dbReference>
<dbReference type="EC" id="1.-.-.-" evidence="8"/>
<dbReference type="GO" id="GO:0050660">
    <property type="term" value="F:flavin adenine dinucleotide binding"/>
    <property type="evidence" value="ECO:0007669"/>
    <property type="project" value="InterPro"/>
</dbReference>
<proteinExistence type="inferred from homology"/>
<dbReference type="GO" id="GO:0050661">
    <property type="term" value="F:NADP binding"/>
    <property type="evidence" value="ECO:0007669"/>
    <property type="project" value="InterPro"/>
</dbReference>
<dbReference type="AlphaFoldDB" id="A0AAN9Y1D4"/>
<dbReference type="Pfam" id="PF00743">
    <property type="entry name" value="FMO-like"/>
    <property type="match status" value="2"/>
</dbReference>
<dbReference type="PANTHER" id="PTHR23023">
    <property type="entry name" value="DIMETHYLANILINE MONOOXYGENASE"/>
    <property type="match status" value="1"/>
</dbReference>
<keyword evidence="6 8" id="KW-0560">Oxidoreductase</keyword>
<keyword evidence="10" id="KW-1185">Reference proteome</keyword>
<protein>
    <recommendedName>
        <fullName evidence="8">Flavin-containing monooxygenase</fullName>
        <ecNumber evidence="8">1.-.-.-</ecNumber>
    </recommendedName>
</protein>
<evidence type="ECO:0000256" key="8">
    <source>
        <dbReference type="RuleBase" id="RU361177"/>
    </source>
</evidence>
<dbReference type="InterPro" id="IPR050346">
    <property type="entry name" value="FMO-like"/>
</dbReference>
<dbReference type="Proteomes" id="UP001367676">
    <property type="component" value="Unassembled WGS sequence"/>
</dbReference>
<evidence type="ECO:0000256" key="7">
    <source>
        <dbReference type="ARBA" id="ARBA00023033"/>
    </source>
</evidence>
<evidence type="ECO:0000256" key="2">
    <source>
        <dbReference type="ARBA" id="ARBA00009183"/>
    </source>
</evidence>
<evidence type="ECO:0000256" key="5">
    <source>
        <dbReference type="ARBA" id="ARBA00022857"/>
    </source>
</evidence>
<dbReference type="InterPro" id="IPR036188">
    <property type="entry name" value="FAD/NAD-bd_sf"/>
</dbReference>
<evidence type="ECO:0000256" key="3">
    <source>
        <dbReference type="ARBA" id="ARBA00022630"/>
    </source>
</evidence>
<gene>
    <name evidence="9" type="ORF">V9T40_001381</name>
</gene>